<reference evidence="2 4" key="1">
    <citation type="journal article" date="2016" name="Front. Microbiol.">
        <title>Genome Sequence of the Piezophilic, Mesophilic Sulfate-Reducing Bacterium Desulfovibrio indicus J2T.</title>
        <authorList>
            <person name="Cao J."/>
            <person name="Maignien L."/>
            <person name="Shao Z."/>
            <person name="Alain K."/>
            <person name="Jebbar M."/>
        </authorList>
    </citation>
    <scope>NUCLEOTIDE SEQUENCE [LARGE SCALE GENOMIC DNA]</scope>
    <source>
        <strain evidence="2 4">J2</strain>
    </source>
</reference>
<dbReference type="SUPFAM" id="SSF103256">
    <property type="entry name" value="Hypothetical protein TM0160"/>
    <property type="match status" value="1"/>
</dbReference>
<dbReference type="EMBL" id="SOBK01000003">
    <property type="protein sequence ID" value="TDT90073.1"/>
    <property type="molecule type" value="Genomic_DNA"/>
</dbReference>
<dbReference type="EMBL" id="CP014206">
    <property type="protein sequence ID" value="AMK11661.1"/>
    <property type="molecule type" value="Genomic_DNA"/>
</dbReference>
<protein>
    <recommendedName>
        <fullName evidence="1">BFN domain-containing protein</fullName>
    </recommendedName>
</protein>
<evidence type="ECO:0000259" key="1">
    <source>
        <dbReference type="PROSITE" id="PS51658"/>
    </source>
</evidence>
<dbReference type="AlphaFoldDB" id="A0A126QP12"/>
<reference evidence="3 5" key="2">
    <citation type="submission" date="2019-03" db="EMBL/GenBank/DDBJ databases">
        <title>Genomic Encyclopedia of Type Strains, Phase IV (KMG-IV): sequencing the most valuable type-strain genomes for metagenomic binning, comparative biology and taxonomic classification.</title>
        <authorList>
            <person name="Goeker M."/>
        </authorList>
    </citation>
    <scope>NUCLEOTIDE SEQUENCE [LARGE SCALE GENOMIC DNA]</scope>
    <source>
        <strain evidence="3 5">DSM 101483</strain>
    </source>
</reference>
<evidence type="ECO:0000313" key="2">
    <source>
        <dbReference type="EMBL" id="AMK11661.1"/>
    </source>
</evidence>
<dbReference type="PANTHER" id="PTHR15160:SF1">
    <property type="entry name" value="VON HIPPEL-LINDAU DISEASE TUMOR SUPPRESSOR"/>
    <property type="match status" value="1"/>
</dbReference>
<dbReference type="InterPro" id="IPR003729">
    <property type="entry name" value="Bi_nuclease_dom"/>
</dbReference>
<dbReference type="Proteomes" id="UP000295506">
    <property type="component" value="Unassembled WGS sequence"/>
</dbReference>
<dbReference type="InterPro" id="IPR036104">
    <property type="entry name" value="BFN_sf"/>
</dbReference>
<evidence type="ECO:0000313" key="3">
    <source>
        <dbReference type="EMBL" id="TDT90073.1"/>
    </source>
</evidence>
<feature type="domain" description="BFN" evidence="1">
    <location>
        <begin position="1"/>
        <end position="132"/>
    </location>
</feature>
<gene>
    <name evidence="2" type="ORF">AWY79_11315</name>
    <name evidence="3" type="ORF">EDC59_103379</name>
</gene>
<keyword evidence="4" id="KW-1185">Reference proteome</keyword>
<dbReference type="Gene3D" id="3.10.690.10">
    <property type="entry name" value="Bifunctional nuclease domain"/>
    <property type="match status" value="1"/>
</dbReference>
<dbReference type="KEGG" id="dej:AWY79_11315"/>
<dbReference type="GO" id="GO:0004518">
    <property type="term" value="F:nuclease activity"/>
    <property type="evidence" value="ECO:0007669"/>
    <property type="project" value="InterPro"/>
</dbReference>
<proteinExistence type="predicted"/>
<name>A0A126QP12_9BACT</name>
<sequence length="164" mass="17892">MVKVEIFGLALDEAGKSPIIVLKDEGETRVLPIWIGAVEAMSISMAINKVPFPRPMTHDLLLNSITALGGTIARVEITDIENGTFFAELVVSTGEETRRIDCRPSDAIALAVRAECPILAGESVLDEAGGPFPEHPEAVIKTEDSSQWLEELDRLSEDDVKYKM</sequence>
<dbReference type="PANTHER" id="PTHR15160">
    <property type="entry name" value="VON HIPPEL-LINDAU PROTEIN"/>
    <property type="match status" value="1"/>
</dbReference>
<dbReference type="Pfam" id="PF02577">
    <property type="entry name" value="BFN_dom"/>
    <property type="match status" value="1"/>
</dbReference>
<dbReference type="OrthoDB" id="9788698at2"/>
<dbReference type="Proteomes" id="UP000055611">
    <property type="component" value="Chromosome"/>
</dbReference>
<accession>A0A126QP12</accession>
<dbReference type="PROSITE" id="PS51658">
    <property type="entry name" value="BFN"/>
    <property type="match status" value="1"/>
</dbReference>
<evidence type="ECO:0000313" key="5">
    <source>
        <dbReference type="Proteomes" id="UP000295506"/>
    </source>
</evidence>
<evidence type="ECO:0000313" key="4">
    <source>
        <dbReference type="Proteomes" id="UP000055611"/>
    </source>
</evidence>
<dbReference type="RefSeq" id="WP_066803789.1">
    <property type="nucleotide sequence ID" value="NZ_CP014206.1"/>
</dbReference>
<organism evidence="3 5">
    <name type="scientific">Pseudodesulfovibrio indicus</name>
    <dbReference type="NCBI Taxonomy" id="1716143"/>
    <lineage>
        <taxon>Bacteria</taxon>
        <taxon>Pseudomonadati</taxon>
        <taxon>Thermodesulfobacteriota</taxon>
        <taxon>Desulfovibrionia</taxon>
        <taxon>Desulfovibrionales</taxon>
        <taxon>Desulfovibrionaceae</taxon>
    </lineage>
</organism>